<keyword evidence="3" id="KW-1185">Reference proteome</keyword>
<reference evidence="3" key="1">
    <citation type="submission" date="2022-06" db="EMBL/GenBank/DDBJ databases">
        <authorList>
            <person name="Berger JAMES D."/>
            <person name="Berger JAMES D."/>
        </authorList>
    </citation>
    <scope>NUCLEOTIDE SEQUENCE [LARGE SCALE GENOMIC DNA]</scope>
</reference>
<protein>
    <recommendedName>
        <fullName evidence="2">SCP domain-containing protein</fullName>
    </recommendedName>
</protein>
<evidence type="ECO:0000259" key="2">
    <source>
        <dbReference type="SMART" id="SM00198"/>
    </source>
</evidence>
<dbReference type="Gene3D" id="3.40.33.10">
    <property type="entry name" value="CAP"/>
    <property type="match status" value="1"/>
</dbReference>
<dbReference type="SUPFAM" id="SSF55797">
    <property type="entry name" value="PR-1-like"/>
    <property type="match status" value="1"/>
</dbReference>
<proteinExistence type="predicted"/>
<dbReference type="InterPro" id="IPR014044">
    <property type="entry name" value="CAP_dom"/>
</dbReference>
<dbReference type="Proteomes" id="UP000050795">
    <property type="component" value="Unassembled WGS sequence"/>
</dbReference>
<dbReference type="AlphaFoldDB" id="A0AA85IXL6"/>
<feature type="domain" description="SCP" evidence="2">
    <location>
        <begin position="27"/>
        <end position="171"/>
    </location>
</feature>
<organism evidence="3 4">
    <name type="scientific">Trichobilharzia regenti</name>
    <name type="common">Nasal bird schistosome</name>
    <dbReference type="NCBI Taxonomy" id="157069"/>
    <lineage>
        <taxon>Eukaryota</taxon>
        <taxon>Metazoa</taxon>
        <taxon>Spiralia</taxon>
        <taxon>Lophotrochozoa</taxon>
        <taxon>Platyhelminthes</taxon>
        <taxon>Trematoda</taxon>
        <taxon>Digenea</taxon>
        <taxon>Strigeidida</taxon>
        <taxon>Schistosomatoidea</taxon>
        <taxon>Schistosomatidae</taxon>
        <taxon>Trichobilharzia</taxon>
    </lineage>
</organism>
<dbReference type="WBParaSite" id="TREG1_127130.1">
    <property type="protein sequence ID" value="TREG1_127130.1"/>
    <property type="gene ID" value="TREG1_127130"/>
</dbReference>
<evidence type="ECO:0000256" key="1">
    <source>
        <dbReference type="SAM" id="SignalP"/>
    </source>
</evidence>
<dbReference type="InterPro" id="IPR001283">
    <property type="entry name" value="CRISP-related"/>
</dbReference>
<sequence length="244" mass="28165">MLLPLLLLYLSSFCLFLQIVNSQPWNENLEKLLKLHNDYRHDLMNCKVEGQPPAKYLPDLQWDNDLAYYAQRLSDQCYFRHDKVHLPKYKHVGQNIAGYQTVEKAVYEWFIEYKDYDFYSHHCYGVCGHYKQMVWENTTHVGCGVTDCKGTSFPYGLSVVCNYGEGGNYPNQYPYTTKPASECGKTPVPIKTTPRPAVITTPQKPPVTKKLPKPDWTRLISTWSQYATTQKLQGTVTQTCVCIN</sequence>
<dbReference type="SMART" id="SM00198">
    <property type="entry name" value="SCP"/>
    <property type="match status" value="1"/>
</dbReference>
<reference evidence="4" key="2">
    <citation type="submission" date="2023-11" db="UniProtKB">
        <authorList>
            <consortium name="WormBaseParasite"/>
        </authorList>
    </citation>
    <scope>IDENTIFICATION</scope>
</reference>
<evidence type="ECO:0000313" key="3">
    <source>
        <dbReference type="Proteomes" id="UP000050795"/>
    </source>
</evidence>
<dbReference type="PRINTS" id="PR00837">
    <property type="entry name" value="V5TPXLIKE"/>
</dbReference>
<name>A0AA85IXL6_TRIRE</name>
<accession>A0AA85IXL6</accession>
<dbReference type="CDD" id="cd05380">
    <property type="entry name" value="CAP_euk"/>
    <property type="match status" value="1"/>
</dbReference>
<feature type="chain" id="PRO_5041646127" description="SCP domain-containing protein" evidence="1">
    <location>
        <begin position="23"/>
        <end position="244"/>
    </location>
</feature>
<dbReference type="Pfam" id="PF00188">
    <property type="entry name" value="CAP"/>
    <property type="match status" value="1"/>
</dbReference>
<evidence type="ECO:0000313" key="4">
    <source>
        <dbReference type="WBParaSite" id="TREG1_127130.1"/>
    </source>
</evidence>
<dbReference type="PANTHER" id="PTHR10334">
    <property type="entry name" value="CYSTEINE-RICH SECRETORY PROTEIN-RELATED"/>
    <property type="match status" value="1"/>
</dbReference>
<keyword evidence="1" id="KW-0732">Signal</keyword>
<dbReference type="InterPro" id="IPR035940">
    <property type="entry name" value="CAP_sf"/>
</dbReference>
<feature type="signal peptide" evidence="1">
    <location>
        <begin position="1"/>
        <end position="22"/>
    </location>
</feature>